<protein>
    <submittedName>
        <fullName evidence="1">Uncharacterized protein</fullName>
    </submittedName>
</protein>
<proteinExistence type="predicted"/>
<organism evidence="1 2">
    <name type="scientific">Rhizobium altiplani</name>
    <dbReference type="NCBI Taxonomy" id="1864509"/>
    <lineage>
        <taxon>Bacteria</taxon>
        <taxon>Pseudomonadati</taxon>
        <taxon>Pseudomonadota</taxon>
        <taxon>Alphaproteobacteria</taxon>
        <taxon>Hyphomicrobiales</taxon>
        <taxon>Rhizobiaceae</taxon>
        <taxon>Rhizobium/Agrobacterium group</taxon>
        <taxon>Rhizobium</taxon>
    </lineage>
</organism>
<evidence type="ECO:0000313" key="2">
    <source>
        <dbReference type="Proteomes" id="UP000068164"/>
    </source>
</evidence>
<dbReference type="AlphaFoldDB" id="A0A120FEV6"/>
<name>A0A120FEV6_9HYPH</name>
<dbReference type="EMBL" id="LNCD01000138">
    <property type="protein sequence ID" value="KWV41827.1"/>
    <property type="molecule type" value="Genomic_DNA"/>
</dbReference>
<dbReference type="Proteomes" id="UP000068164">
    <property type="component" value="Unassembled WGS sequence"/>
</dbReference>
<gene>
    <name evidence="1" type="ORF">AS026_21850</name>
</gene>
<evidence type="ECO:0000313" key="1">
    <source>
        <dbReference type="EMBL" id="KWV41827.1"/>
    </source>
</evidence>
<comment type="caution">
    <text evidence="1">The sequence shown here is derived from an EMBL/GenBank/DDBJ whole genome shotgun (WGS) entry which is preliminary data.</text>
</comment>
<sequence>MVIDWRKVDHVLNSKAISGAAGVGIEVPSSEVEVCHQKITLIITVNYRQYKHSSLYPLQ</sequence>
<accession>A0A120FEV6</accession>
<reference evidence="1 2" key="1">
    <citation type="submission" date="2015-11" db="EMBL/GenBank/DDBJ databases">
        <title>Draft Genome Sequence of the Strain BR 10423 (Rhizobium sp.) isolated from nodules of Mimosa pudica.</title>
        <authorList>
            <person name="Barauna A.C."/>
            <person name="Zilli J.E."/>
            <person name="Simoes-Araujo J.L."/>
            <person name="Reis V.M."/>
            <person name="James E.K."/>
            <person name="Reis F.B.Jr."/>
            <person name="Rouws L.F."/>
            <person name="Passos S.R."/>
            <person name="Gois S.R."/>
        </authorList>
    </citation>
    <scope>NUCLEOTIDE SEQUENCE [LARGE SCALE GENOMIC DNA]</scope>
    <source>
        <strain evidence="1 2">BR10423</strain>
    </source>
</reference>
<keyword evidence="2" id="KW-1185">Reference proteome</keyword>